<reference evidence="1 2" key="1">
    <citation type="submission" date="2014-04" db="EMBL/GenBank/DDBJ databases">
        <authorList>
            <consortium name="DOE Joint Genome Institute"/>
            <person name="Kuo A."/>
            <person name="Ruytinx J."/>
            <person name="Rineau F."/>
            <person name="Colpaert J."/>
            <person name="Kohler A."/>
            <person name="Nagy L.G."/>
            <person name="Floudas D."/>
            <person name="Copeland A."/>
            <person name="Barry K.W."/>
            <person name="Cichocki N."/>
            <person name="Veneault-Fourrey C."/>
            <person name="LaButti K."/>
            <person name="Lindquist E.A."/>
            <person name="Lipzen A."/>
            <person name="Lundell T."/>
            <person name="Morin E."/>
            <person name="Murat C."/>
            <person name="Sun H."/>
            <person name="Tunlid A."/>
            <person name="Henrissat B."/>
            <person name="Grigoriev I.V."/>
            <person name="Hibbett D.S."/>
            <person name="Martin F."/>
            <person name="Nordberg H.P."/>
            <person name="Cantor M.N."/>
            <person name="Hua S.X."/>
        </authorList>
    </citation>
    <scope>NUCLEOTIDE SEQUENCE [LARGE SCALE GENOMIC DNA]</scope>
    <source>
        <strain evidence="1 2">UH-Slu-Lm8-n1</strain>
    </source>
</reference>
<dbReference type="OrthoDB" id="2953545at2759"/>
<evidence type="ECO:0000313" key="2">
    <source>
        <dbReference type="Proteomes" id="UP000054485"/>
    </source>
</evidence>
<evidence type="ECO:0000313" key="1">
    <source>
        <dbReference type="EMBL" id="KIK34216.1"/>
    </source>
</evidence>
<accession>A0A0C9ZXL7</accession>
<dbReference type="HOGENOM" id="CLU_092536_0_0_1"/>
<gene>
    <name evidence="1" type="ORF">CY34DRAFT_36951</name>
</gene>
<feature type="non-terminal residue" evidence="1">
    <location>
        <position position="156"/>
    </location>
</feature>
<dbReference type="InParanoid" id="A0A0C9ZXL7"/>
<name>A0A0C9ZXL7_9AGAM</name>
<dbReference type="EMBL" id="KN835791">
    <property type="protein sequence ID" value="KIK34216.1"/>
    <property type="molecule type" value="Genomic_DNA"/>
</dbReference>
<feature type="non-terminal residue" evidence="1">
    <location>
        <position position="1"/>
    </location>
</feature>
<protein>
    <submittedName>
        <fullName evidence="1">Uncharacterized protein</fullName>
    </submittedName>
</protein>
<dbReference type="AlphaFoldDB" id="A0A0C9ZXL7"/>
<proteinExistence type="predicted"/>
<reference evidence="2" key="2">
    <citation type="submission" date="2015-01" db="EMBL/GenBank/DDBJ databases">
        <title>Evolutionary Origins and Diversification of the Mycorrhizal Mutualists.</title>
        <authorList>
            <consortium name="DOE Joint Genome Institute"/>
            <consortium name="Mycorrhizal Genomics Consortium"/>
            <person name="Kohler A."/>
            <person name="Kuo A."/>
            <person name="Nagy L.G."/>
            <person name="Floudas D."/>
            <person name="Copeland A."/>
            <person name="Barry K.W."/>
            <person name="Cichocki N."/>
            <person name="Veneault-Fourrey C."/>
            <person name="LaButti K."/>
            <person name="Lindquist E.A."/>
            <person name="Lipzen A."/>
            <person name="Lundell T."/>
            <person name="Morin E."/>
            <person name="Murat C."/>
            <person name="Riley R."/>
            <person name="Ohm R."/>
            <person name="Sun H."/>
            <person name="Tunlid A."/>
            <person name="Henrissat B."/>
            <person name="Grigoriev I.V."/>
            <person name="Hibbett D.S."/>
            <person name="Martin F."/>
        </authorList>
    </citation>
    <scope>NUCLEOTIDE SEQUENCE [LARGE SCALE GENOMIC DNA]</scope>
    <source>
        <strain evidence="2">UH-Slu-Lm8-n1</strain>
    </source>
</reference>
<sequence length="156" mass="17117">CPLCGAKTDSMWAHIGVHILRASLSVGIRQPCGSCGRSGHEERKDQVKIGSSGVRCPYHTSFRWASADAGSKNRLCRNVPIKCELCHPTLAAVTGKRSRAGAPYVDAIWRYNMIDHLNESHPQYAHPKNTHGHPLPPDILNSFTLTSLEQRDAGIP</sequence>
<dbReference type="Proteomes" id="UP000054485">
    <property type="component" value="Unassembled WGS sequence"/>
</dbReference>
<organism evidence="1 2">
    <name type="scientific">Suillus luteus UH-Slu-Lm8-n1</name>
    <dbReference type="NCBI Taxonomy" id="930992"/>
    <lineage>
        <taxon>Eukaryota</taxon>
        <taxon>Fungi</taxon>
        <taxon>Dikarya</taxon>
        <taxon>Basidiomycota</taxon>
        <taxon>Agaricomycotina</taxon>
        <taxon>Agaricomycetes</taxon>
        <taxon>Agaricomycetidae</taxon>
        <taxon>Boletales</taxon>
        <taxon>Suillineae</taxon>
        <taxon>Suillaceae</taxon>
        <taxon>Suillus</taxon>
    </lineage>
</organism>
<keyword evidence="2" id="KW-1185">Reference proteome</keyword>